<evidence type="ECO:0000256" key="1">
    <source>
        <dbReference type="SAM" id="Phobius"/>
    </source>
</evidence>
<accession>A0A660E403</accession>
<dbReference type="EMBL" id="UYIG01000141">
    <property type="protein sequence ID" value="VDG29441.1"/>
    <property type="molecule type" value="Genomic_DNA"/>
</dbReference>
<proteinExistence type="predicted"/>
<protein>
    <submittedName>
        <fullName evidence="2">Uncharacterized protein</fullName>
    </submittedName>
</protein>
<evidence type="ECO:0000313" key="3">
    <source>
        <dbReference type="Proteomes" id="UP000289996"/>
    </source>
</evidence>
<dbReference type="Proteomes" id="UP000289996">
    <property type="component" value="Unassembled WGS sequence"/>
</dbReference>
<keyword evidence="1" id="KW-1133">Transmembrane helix</keyword>
<sequence>MQVVGSLLSTIGWLGLGLIGSLLGATLIYEFGQWLGSRLTGGRVVKIAGYRYQLVHFAGHWRWQRPIHSEPHLVIMPPSESERFNYATICFSGGLFNLLAVIFSLVTVQQLAHGFDLWLMIAIIWIWVNTLKALQLLPFVWRGRATAALDFKTARAIPAGTTAAYVTMLATATMVETGSVASLPVDAIQLAPGSTSQNYLIVRQAWVTLQWGQQHGLPLAELLTGLTRLTHSFNELPPADMAVYLDATLYWHLLAEQADVQFIAWVQDHELQRLRQRYTPLTQFKLRAVYQWRVSHQAPTALATIEQGLKWANREHNTTEVMWLKDLQTQIEQAEA</sequence>
<feature type="transmembrane region" description="Helical" evidence="1">
    <location>
        <begin position="117"/>
        <end position="134"/>
    </location>
</feature>
<name>A0A660E403_9LACO</name>
<dbReference type="OrthoDB" id="2265992at2"/>
<feature type="transmembrane region" description="Helical" evidence="1">
    <location>
        <begin position="84"/>
        <end position="105"/>
    </location>
</feature>
<reference evidence="2 3" key="1">
    <citation type="submission" date="2018-11" db="EMBL/GenBank/DDBJ databases">
        <authorList>
            <person name="Wuyts S."/>
        </authorList>
    </citation>
    <scope>NUCLEOTIDE SEQUENCE [LARGE SCALE GENOMIC DNA]</scope>
    <source>
        <strain evidence="2">Lactobacillus mudanjiangensis AMBF249</strain>
    </source>
</reference>
<organism evidence="2 3">
    <name type="scientific">Lactiplantibacillus mudanjiangensis</name>
    <dbReference type="NCBI Taxonomy" id="1296538"/>
    <lineage>
        <taxon>Bacteria</taxon>
        <taxon>Bacillati</taxon>
        <taxon>Bacillota</taxon>
        <taxon>Bacilli</taxon>
        <taxon>Lactobacillales</taxon>
        <taxon>Lactobacillaceae</taxon>
        <taxon>Lactiplantibacillus</taxon>
    </lineage>
</organism>
<keyword evidence="1" id="KW-0812">Transmembrane</keyword>
<keyword evidence="1" id="KW-0472">Membrane</keyword>
<evidence type="ECO:0000313" key="2">
    <source>
        <dbReference type="EMBL" id="VDG29441.1"/>
    </source>
</evidence>
<dbReference type="AlphaFoldDB" id="A0A660E403"/>
<gene>
    <name evidence="2" type="ORF">MUDAN_MDHGFNIF_00996</name>
</gene>
<feature type="transmembrane region" description="Helical" evidence="1">
    <location>
        <begin position="6"/>
        <end position="29"/>
    </location>
</feature>
<keyword evidence="3" id="KW-1185">Reference proteome</keyword>